<feature type="compositionally biased region" description="Basic and acidic residues" evidence="1">
    <location>
        <begin position="41"/>
        <end position="58"/>
    </location>
</feature>
<dbReference type="EMBL" id="JBHTLK010000411">
    <property type="protein sequence ID" value="MFD1152500.1"/>
    <property type="molecule type" value="Genomic_DNA"/>
</dbReference>
<name>A0ABW3R6B4_9PSEU</name>
<dbReference type="Proteomes" id="UP001597168">
    <property type="component" value="Unassembled WGS sequence"/>
</dbReference>
<feature type="region of interest" description="Disordered" evidence="1">
    <location>
        <begin position="32"/>
        <end position="65"/>
    </location>
</feature>
<accession>A0ABW3R6B4</accession>
<dbReference type="SUPFAM" id="SSF55961">
    <property type="entry name" value="Bet v1-like"/>
    <property type="match status" value="1"/>
</dbReference>
<dbReference type="Pfam" id="PF10604">
    <property type="entry name" value="Polyketide_cyc2"/>
    <property type="match status" value="1"/>
</dbReference>
<dbReference type="InterPro" id="IPR019587">
    <property type="entry name" value="Polyketide_cyclase/dehydratase"/>
</dbReference>
<dbReference type="RefSeq" id="WP_380730397.1">
    <property type="nucleotide sequence ID" value="NZ_JBHTLK010000411.1"/>
</dbReference>
<evidence type="ECO:0000313" key="3">
    <source>
        <dbReference type="Proteomes" id="UP001597168"/>
    </source>
</evidence>
<keyword evidence="3" id="KW-1185">Reference proteome</keyword>
<evidence type="ECO:0000256" key="1">
    <source>
        <dbReference type="SAM" id="MobiDB-lite"/>
    </source>
</evidence>
<gene>
    <name evidence="2" type="ORF">ACFQ3T_35635</name>
</gene>
<dbReference type="InterPro" id="IPR023393">
    <property type="entry name" value="START-like_dom_sf"/>
</dbReference>
<organism evidence="2 3">
    <name type="scientific">Saccharothrix hoggarensis</name>
    <dbReference type="NCBI Taxonomy" id="913853"/>
    <lineage>
        <taxon>Bacteria</taxon>
        <taxon>Bacillati</taxon>
        <taxon>Actinomycetota</taxon>
        <taxon>Actinomycetes</taxon>
        <taxon>Pseudonocardiales</taxon>
        <taxon>Pseudonocardiaceae</taxon>
        <taxon>Saccharothrix</taxon>
    </lineage>
</organism>
<evidence type="ECO:0000313" key="2">
    <source>
        <dbReference type="EMBL" id="MFD1152500.1"/>
    </source>
</evidence>
<reference evidence="3" key="1">
    <citation type="journal article" date="2019" name="Int. J. Syst. Evol. Microbiol.">
        <title>The Global Catalogue of Microorganisms (GCM) 10K type strain sequencing project: providing services to taxonomists for standard genome sequencing and annotation.</title>
        <authorList>
            <consortium name="The Broad Institute Genomics Platform"/>
            <consortium name="The Broad Institute Genome Sequencing Center for Infectious Disease"/>
            <person name="Wu L."/>
            <person name="Ma J."/>
        </authorList>
    </citation>
    <scope>NUCLEOTIDE SEQUENCE [LARGE SCALE GENOMIC DNA]</scope>
    <source>
        <strain evidence="3">CCUG 60214</strain>
    </source>
</reference>
<proteinExistence type="predicted"/>
<sequence length="151" mass="16552">MAEFEREQTIPVDARTVFDLARDVTAMDAWLPDGLQVEPSGPERGEGVEPADGTERVTGRVSMGDEIDEAEGYLAADVEQRRLEWGDLEDGGYSGWLQVDEDGPDRSRVVLHLDVRGDHPQAVDGEAHEITDEHLAQALERLAALATESVT</sequence>
<comment type="caution">
    <text evidence="2">The sequence shown here is derived from an EMBL/GenBank/DDBJ whole genome shotgun (WGS) entry which is preliminary data.</text>
</comment>
<protein>
    <submittedName>
        <fullName evidence="2">SRPBCC family protein</fullName>
    </submittedName>
</protein>
<dbReference type="Gene3D" id="3.30.530.20">
    <property type="match status" value="1"/>
</dbReference>